<feature type="region of interest" description="Disordered" evidence="1">
    <location>
        <begin position="94"/>
        <end position="139"/>
    </location>
</feature>
<evidence type="ECO:0000256" key="1">
    <source>
        <dbReference type="SAM" id="MobiDB-lite"/>
    </source>
</evidence>
<dbReference type="Proteomes" id="UP000837857">
    <property type="component" value="Chromosome 9"/>
</dbReference>
<name>A0ABN8J872_9NEOP</name>
<reference evidence="2" key="1">
    <citation type="submission" date="2022-03" db="EMBL/GenBank/DDBJ databases">
        <authorList>
            <person name="Martin H S."/>
        </authorList>
    </citation>
    <scope>NUCLEOTIDE SEQUENCE</scope>
</reference>
<evidence type="ECO:0000313" key="3">
    <source>
        <dbReference type="Proteomes" id="UP000837857"/>
    </source>
</evidence>
<protein>
    <recommendedName>
        <fullName evidence="4">Secreted protein</fullName>
    </recommendedName>
</protein>
<evidence type="ECO:0000313" key="2">
    <source>
        <dbReference type="EMBL" id="CAH2075843.1"/>
    </source>
</evidence>
<sequence>MSLRCGAALVGSVVLLWEEEGWRGGGGAARGGACAVRKERRGAAPRPSIDATVGCGARMSAAVKSRILRKVPPCRTPGPPYAASSTLMLGSTRRGCTQKVSGGGGDQGSGGGWRSMRAPGRLQARTRPPAPRRDNLDTLTLLVLH</sequence>
<accession>A0ABN8J872</accession>
<keyword evidence="3" id="KW-1185">Reference proteome</keyword>
<evidence type="ECO:0008006" key="4">
    <source>
        <dbReference type="Google" id="ProtNLM"/>
    </source>
</evidence>
<feature type="compositionally biased region" description="Gly residues" evidence="1">
    <location>
        <begin position="101"/>
        <end position="113"/>
    </location>
</feature>
<dbReference type="EMBL" id="OW152821">
    <property type="protein sequence ID" value="CAH2075843.1"/>
    <property type="molecule type" value="Genomic_DNA"/>
</dbReference>
<gene>
    <name evidence="2" type="ORF">IPOD504_LOCUS17019</name>
</gene>
<organism evidence="2 3">
    <name type="scientific">Iphiclides podalirius</name>
    <name type="common">scarce swallowtail</name>
    <dbReference type="NCBI Taxonomy" id="110791"/>
    <lineage>
        <taxon>Eukaryota</taxon>
        <taxon>Metazoa</taxon>
        <taxon>Ecdysozoa</taxon>
        <taxon>Arthropoda</taxon>
        <taxon>Hexapoda</taxon>
        <taxon>Insecta</taxon>
        <taxon>Pterygota</taxon>
        <taxon>Neoptera</taxon>
        <taxon>Endopterygota</taxon>
        <taxon>Lepidoptera</taxon>
        <taxon>Glossata</taxon>
        <taxon>Ditrysia</taxon>
        <taxon>Papilionoidea</taxon>
        <taxon>Papilionidae</taxon>
        <taxon>Papilioninae</taxon>
        <taxon>Iphiclides</taxon>
    </lineage>
</organism>
<feature type="non-terminal residue" evidence="2">
    <location>
        <position position="145"/>
    </location>
</feature>
<proteinExistence type="predicted"/>